<dbReference type="PANTHER" id="PTHR46396">
    <property type="entry name" value="PROTEIN O-LINKED-MANNOSE BETA-1,2-N-ACETYLGLUCOSAMINYLTRANSFERASE 1"/>
    <property type="match status" value="1"/>
</dbReference>
<evidence type="ECO:0000313" key="22">
    <source>
        <dbReference type="RefSeq" id="XP_022092213.1"/>
    </source>
</evidence>
<comment type="domain">
    <text evidence="18">The stem domain mediates specific interaction with beta-linked N-acetylglucosamine moieties of O-glycosylated proteins. It also interacts with its product, N-acetyl-beta-D-glucosaminyl-(1-&gt;2)-O-alpha-D-mannosylprotein.</text>
</comment>
<evidence type="ECO:0000256" key="17">
    <source>
        <dbReference type="ARBA" id="ARBA00049045"/>
    </source>
</evidence>
<accession>A0A8B7YHX1</accession>
<dbReference type="CDD" id="cd13937">
    <property type="entry name" value="PANDER_GnT-1_2_like"/>
    <property type="match status" value="1"/>
</dbReference>
<dbReference type="RefSeq" id="XP_022092213.1">
    <property type="nucleotide sequence ID" value="XM_022236521.1"/>
</dbReference>
<dbReference type="FunFam" id="3.90.550.10:FF:000038">
    <property type="entry name" value="protein O-linked-mannose beta-1,2-N-acetylglucosaminyltransferase 1 isoform X1"/>
    <property type="match status" value="1"/>
</dbReference>
<evidence type="ECO:0000256" key="14">
    <source>
        <dbReference type="ARBA" id="ARBA00023157"/>
    </source>
</evidence>
<dbReference type="PANTHER" id="PTHR46396:SF1">
    <property type="entry name" value="PROTEIN O-LINKED-MANNOSE BETA-1,2-N-ACETYLGLUCOSAMINYLTRANSFERASE 1"/>
    <property type="match status" value="1"/>
</dbReference>
<keyword evidence="14" id="KW-1015">Disulfide bond</keyword>
<dbReference type="OrthoDB" id="440755at2759"/>
<evidence type="ECO:0000256" key="7">
    <source>
        <dbReference type="ARBA" id="ARBA00022692"/>
    </source>
</evidence>
<dbReference type="GO" id="GO:0016266">
    <property type="term" value="P:protein O-linked glycosylation via N-acetyl-galactosamine"/>
    <property type="evidence" value="ECO:0007669"/>
    <property type="project" value="TreeGrafter"/>
</dbReference>
<feature type="transmembrane region" description="Helical" evidence="18">
    <location>
        <begin position="35"/>
        <end position="56"/>
    </location>
</feature>
<evidence type="ECO:0000313" key="20">
    <source>
        <dbReference type="Proteomes" id="UP000694845"/>
    </source>
</evidence>
<keyword evidence="4" id="KW-0597">Phosphoprotein</keyword>
<organism evidence="20 21">
    <name type="scientific">Acanthaster planci</name>
    <name type="common">Crown-of-thorns starfish</name>
    <dbReference type="NCBI Taxonomy" id="133434"/>
    <lineage>
        <taxon>Eukaryota</taxon>
        <taxon>Metazoa</taxon>
        <taxon>Echinodermata</taxon>
        <taxon>Eleutherozoa</taxon>
        <taxon>Asterozoa</taxon>
        <taxon>Asteroidea</taxon>
        <taxon>Valvatacea</taxon>
        <taxon>Valvatida</taxon>
        <taxon>Acanthasteridae</taxon>
        <taxon>Acanthaster</taxon>
    </lineage>
</organism>
<dbReference type="GeneID" id="110980145"/>
<dbReference type="Proteomes" id="UP000694845">
    <property type="component" value="Unplaced"/>
</dbReference>
<evidence type="ECO:0000256" key="9">
    <source>
        <dbReference type="ARBA" id="ARBA00022734"/>
    </source>
</evidence>
<evidence type="ECO:0000256" key="10">
    <source>
        <dbReference type="ARBA" id="ARBA00022968"/>
    </source>
</evidence>
<evidence type="ECO:0000256" key="2">
    <source>
        <dbReference type="ARBA" id="ARBA00004922"/>
    </source>
</evidence>
<evidence type="ECO:0000256" key="5">
    <source>
        <dbReference type="ARBA" id="ARBA00022676"/>
    </source>
</evidence>
<dbReference type="AlphaFoldDB" id="A0A8B7YHX1"/>
<keyword evidence="5 18" id="KW-0328">Glycosyltransferase</keyword>
<keyword evidence="6" id="KW-0808">Transferase</keyword>
<keyword evidence="10 18" id="KW-0735">Signal-anchor</keyword>
<comment type="subcellular location">
    <subcellularLocation>
        <location evidence="1 18">Golgi apparatus membrane</location>
        <topology evidence="1 18">Single-pass type II membrane protein</topology>
    </subcellularLocation>
</comment>
<dbReference type="GO" id="GO:0047223">
    <property type="term" value="F:beta-1,3-galactosyl-O-glycosyl-glycoprotein beta-1,3-N-acetylglucosaminyltransferase activity"/>
    <property type="evidence" value="ECO:0007669"/>
    <property type="project" value="TreeGrafter"/>
</dbReference>
<comment type="cofactor">
    <cofactor evidence="18">
        <name>Mn(2+)</name>
        <dbReference type="ChEBI" id="CHEBI:29035"/>
    </cofactor>
    <text evidence="18">The manganese ion interacts primarily with the substrate UDP-N-acetylglucosamine.</text>
</comment>
<keyword evidence="13 18" id="KW-0472">Membrane</keyword>
<comment type="subunit">
    <text evidence="16">Interacts with DAG1 (via O-linked mannose moiety). Interacts (via transmembrane domain) with FKTN; the interaction is direct and is required for normal location in Golgi membranes.</text>
</comment>
<dbReference type="OMA" id="NYETEIH"/>
<keyword evidence="11 18" id="KW-1133">Transmembrane helix</keyword>
<evidence type="ECO:0000256" key="3">
    <source>
        <dbReference type="ARBA" id="ARBA00006492"/>
    </source>
</evidence>
<keyword evidence="20" id="KW-1185">Reference proteome</keyword>
<evidence type="ECO:0000256" key="8">
    <source>
        <dbReference type="ARBA" id="ARBA00022723"/>
    </source>
</evidence>
<dbReference type="UniPathway" id="UPA00378"/>
<keyword evidence="15 18" id="KW-0464">Manganese</keyword>
<dbReference type="EC" id="2.4.1.-" evidence="18"/>
<keyword evidence="8 18" id="KW-0479">Metal-binding</keyword>
<dbReference type="CTD" id="55624"/>
<comment type="catalytic activity">
    <reaction evidence="17 18">
        <text>3-O-(alpha-D-mannosyl)-L-threonyl-[protein] + UDP-N-acetyl-alpha-D-glucosamine = 3-O-(N-acetyl-beta-D-glucosaminyl-(1-&gt;2)-alpha-D-mannosyl)-L-threonyl-[protein] + UDP + H(+)</text>
        <dbReference type="Rhea" id="RHEA:54128"/>
        <dbReference type="Rhea" id="RHEA-COMP:13547"/>
        <dbReference type="Rhea" id="RHEA-COMP:13802"/>
        <dbReference type="ChEBI" id="CHEBI:15378"/>
        <dbReference type="ChEBI" id="CHEBI:57705"/>
        <dbReference type="ChEBI" id="CHEBI:58223"/>
        <dbReference type="ChEBI" id="CHEBI:137323"/>
        <dbReference type="ChEBI" id="CHEBI:138067"/>
    </reaction>
</comment>
<keyword evidence="9" id="KW-0430">Lectin</keyword>
<keyword evidence="12 18" id="KW-0333">Golgi apparatus</keyword>
<evidence type="ECO:0000256" key="11">
    <source>
        <dbReference type="ARBA" id="ARBA00022989"/>
    </source>
</evidence>
<dbReference type="InterPro" id="IPR029044">
    <property type="entry name" value="Nucleotide-diphossugar_trans"/>
</dbReference>
<protein>
    <recommendedName>
        <fullName evidence="18">Protein O-linked-mannose beta-1,2-N-acetylglucosaminyltransferase</fullName>
        <shortName evidence="18">POMGnT1</shortName>
        <ecNumber evidence="18">2.4.1.-</ecNumber>
    </recommendedName>
</protein>
<comment type="function">
    <text evidence="18">Participates in O-mannosyl glycosylation by catalyzing the addition of N-acetylglucosamine to O-linked mannose on glycoproteins. Catalyzes the synthesis of the GlcNAc(beta1-2)Man(alpha1-)O-Ser/Thr moiety on alpha-dystroglycan and other O-mannosylated proteins, providing the necessary basis for the addition of further carbohydrate moieties. Is specific for alpha linked terminal mannose.</text>
</comment>
<evidence type="ECO:0000313" key="21">
    <source>
        <dbReference type="RefSeq" id="XP_022092212.1"/>
    </source>
</evidence>
<dbReference type="InterPro" id="IPR004139">
    <property type="entry name" value="Glyco_trans_13"/>
</dbReference>
<evidence type="ECO:0000256" key="13">
    <source>
        <dbReference type="ARBA" id="ARBA00023136"/>
    </source>
</evidence>
<dbReference type="InterPro" id="IPR039474">
    <property type="entry name" value="POMGNT1_PANDER-like"/>
</dbReference>
<evidence type="ECO:0000256" key="12">
    <source>
        <dbReference type="ARBA" id="ARBA00023034"/>
    </source>
</evidence>
<gene>
    <name evidence="21 22" type="primary">LOC110980145</name>
</gene>
<dbReference type="Pfam" id="PF03071">
    <property type="entry name" value="GNT-I"/>
    <property type="match status" value="1"/>
</dbReference>
<dbReference type="InterPro" id="IPR052463">
    <property type="entry name" value="O-linked_mannose_GnT"/>
</dbReference>
<dbReference type="PROSITE" id="PS52031">
    <property type="entry name" value="GG_LECTIN"/>
    <property type="match status" value="1"/>
</dbReference>
<evidence type="ECO:0000256" key="16">
    <source>
        <dbReference type="ARBA" id="ARBA00046887"/>
    </source>
</evidence>
<reference evidence="21 22" key="1">
    <citation type="submission" date="2025-04" db="UniProtKB">
        <authorList>
            <consortium name="RefSeq"/>
        </authorList>
    </citation>
    <scope>IDENTIFICATION</scope>
</reference>
<comment type="pathway">
    <text evidence="2 18">Protein modification; protein glycosylation.</text>
</comment>
<dbReference type="GO" id="GO:0030246">
    <property type="term" value="F:carbohydrate binding"/>
    <property type="evidence" value="ECO:0007669"/>
    <property type="project" value="UniProtKB-KW"/>
</dbReference>
<dbReference type="SUPFAM" id="SSF53448">
    <property type="entry name" value="Nucleotide-diphospho-sugar transferases"/>
    <property type="match status" value="1"/>
</dbReference>
<evidence type="ECO:0000256" key="1">
    <source>
        <dbReference type="ARBA" id="ARBA00004323"/>
    </source>
</evidence>
<evidence type="ECO:0000256" key="18">
    <source>
        <dbReference type="RuleBase" id="RU368119"/>
    </source>
</evidence>
<evidence type="ECO:0000256" key="15">
    <source>
        <dbReference type="ARBA" id="ARBA00023211"/>
    </source>
</evidence>
<keyword evidence="7 18" id="KW-0812">Transmembrane</keyword>
<evidence type="ECO:0000259" key="19">
    <source>
        <dbReference type="Pfam" id="PF15711"/>
    </source>
</evidence>
<dbReference type="InterPro" id="IPR039477">
    <property type="entry name" value="ILEI/PANDER_dom"/>
</dbReference>
<comment type="similarity">
    <text evidence="3 18">Belongs to the glycosyltransferase 13 family.</text>
</comment>
<dbReference type="RefSeq" id="XP_022092212.1">
    <property type="nucleotide sequence ID" value="XM_022236520.1"/>
</dbReference>
<dbReference type="GO" id="GO:0030145">
    <property type="term" value="F:manganese ion binding"/>
    <property type="evidence" value="ECO:0007669"/>
    <property type="project" value="UniProtKB-UniRule"/>
</dbReference>
<evidence type="ECO:0000256" key="6">
    <source>
        <dbReference type="ARBA" id="ARBA00022679"/>
    </source>
</evidence>
<dbReference type="Gene3D" id="3.90.550.10">
    <property type="entry name" value="Spore Coat Polysaccharide Biosynthesis Protein SpsA, Chain A"/>
    <property type="match status" value="1"/>
</dbReference>
<name>A0A8B7YHX1_ACAPL</name>
<dbReference type="Pfam" id="PF15711">
    <property type="entry name" value="ILEI"/>
    <property type="match status" value="1"/>
</dbReference>
<proteinExistence type="inferred from homology"/>
<dbReference type="GO" id="GO:0000139">
    <property type="term" value="C:Golgi membrane"/>
    <property type="evidence" value="ECO:0007669"/>
    <property type="project" value="UniProtKB-SubCell"/>
</dbReference>
<evidence type="ECO:0000256" key="4">
    <source>
        <dbReference type="ARBA" id="ARBA00022553"/>
    </source>
</evidence>
<feature type="domain" description="ILEI/PANDER" evidence="19">
    <location>
        <begin position="124"/>
        <end position="211"/>
    </location>
</feature>
<sequence length="652" mass="75148">MDSWKPNPRAPPFIPRKHTHICSRGQFFRRLGSKFFQFLLVGVLMTTVIINILFIADTGRRLREVQSEGGAQDEALETNLLSNGNTFEKLSRQLEIEVLSSDKKAAISVGGTQVLEEEEKDVGRGIHVLVLNQATGSVMARRVFDTYVAHEDEAMVLFLNMVSDGRILIFTIKDEGTFQLKESARAFLKTLGSRDAEQMGWRDTWAFVTQKQKKHGHAFAEMHNKAVDMNHWGSPVILKTTINLVPVKESECNWPDTEANQRRRTFCDQLEGYGSLCSCDAPAPIDMSPEPLKNNTMLDVPVVVIASNRPNYLYRMLRSLLSAHGVNPKMINVFIDGYFEEPLKVTRLFDLKGIQHTPIGSKAGRISQHYKASLTATFSMYPSAKYAIILEEDLDVSEDIFSYFSQTSYLLERDDSLYCISAWNDLGYEHTVQDSTLLYRVETMPGLGWLLKRSLYKEELEPNWPTPEKVWDWDMWMRTPEVRKGRECIIPDISRTFHFGASGLNMNSHFQELYFKKHPYNTVPHVKLKNLEGMTREAYEDQMHRLISKAEVLDHSLNPCEEERFIPKLKGKSYVMYIQMYSDNDYETWLAVAKCFRIWDLDARGFHKASWRMFMKESPLFVVGFPASPYAKYKPIDVKPIYLKKQSKTKLR</sequence>
<dbReference type="KEGG" id="aplc:110980145"/>